<dbReference type="PANTHER" id="PTHR10344">
    <property type="entry name" value="THYMIDYLATE KINASE"/>
    <property type="match status" value="1"/>
</dbReference>
<dbReference type="GO" id="GO:0004798">
    <property type="term" value="F:dTMP kinase activity"/>
    <property type="evidence" value="ECO:0007669"/>
    <property type="project" value="UniProtKB-UniRule"/>
</dbReference>
<comment type="caution">
    <text evidence="10">Lacks conserved residue(s) required for the propagation of feature annotation.</text>
</comment>
<dbReference type="EC" id="2.7.4.9" evidence="2 10"/>
<dbReference type="Proteomes" id="UP000656077">
    <property type="component" value="Unassembled WGS sequence"/>
</dbReference>
<dbReference type="EMBL" id="WSRQ01000038">
    <property type="protein sequence ID" value="MVX65795.1"/>
    <property type="molecule type" value="Genomic_DNA"/>
</dbReference>
<evidence type="ECO:0000313" key="13">
    <source>
        <dbReference type="Proteomes" id="UP000656077"/>
    </source>
</evidence>
<dbReference type="Pfam" id="PF02223">
    <property type="entry name" value="Thymidylate_kin"/>
    <property type="match status" value="1"/>
</dbReference>
<dbReference type="GO" id="GO:0005524">
    <property type="term" value="F:ATP binding"/>
    <property type="evidence" value="ECO:0007669"/>
    <property type="project" value="UniProtKB-UniRule"/>
</dbReference>
<dbReference type="GO" id="GO:0006235">
    <property type="term" value="P:dTTP biosynthetic process"/>
    <property type="evidence" value="ECO:0007669"/>
    <property type="project" value="UniProtKB-UniRule"/>
</dbReference>
<reference evidence="12" key="1">
    <citation type="submission" date="2019-12" db="EMBL/GenBank/DDBJ databases">
        <title>Microbes associate with the intestines of laboratory mice.</title>
        <authorList>
            <person name="Navarre W."/>
            <person name="Wong E."/>
        </authorList>
    </citation>
    <scope>NUCLEOTIDE SEQUENCE</scope>
    <source>
        <strain evidence="12">NM79_F5</strain>
    </source>
</reference>
<evidence type="ECO:0000256" key="4">
    <source>
        <dbReference type="ARBA" id="ARBA00022679"/>
    </source>
</evidence>
<dbReference type="Gene3D" id="3.40.50.300">
    <property type="entry name" value="P-loop containing nucleotide triphosphate hydrolases"/>
    <property type="match status" value="1"/>
</dbReference>
<keyword evidence="8 10" id="KW-0067">ATP-binding</keyword>
<keyword evidence="4 10" id="KW-0808">Transferase</keyword>
<dbReference type="SUPFAM" id="SSF52540">
    <property type="entry name" value="P-loop containing nucleoside triphosphate hydrolases"/>
    <property type="match status" value="1"/>
</dbReference>
<dbReference type="HAMAP" id="MF_00165">
    <property type="entry name" value="Thymidylate_kinase"/>
    <property type="match status" value="1"/>
</dbReference>
<comment type="catalytic activity">
    <reaction evidence="9 10">
        <text>dTMP + ATP = dTDP + ADP</text>
        <dbReference type="Rhea" id="RHEA:13517"/>
        <dbReference type="ChEBI" id="CHEBI:30616"/>
        <dbReference type="ChEBI" id="CHEBI:58369"/>
        <dbReference type="ChEBI" id="CHEBI:63528"/>
        <dbReference type="ChEBI" id="CHEBI:456216"/>
        <dbReference type="EC" id="2.7.4.9"/>
    </reaction>
</comment>
<dbReference type="CDD" id="cd01672">
    <property type="entry name" value="TMPK"/>
    <property type="match status" value="1"/>
</dbReference>
<dbReference type="NCBIfam" id="TIGR00041">
    <property type="entry name" value="DTMP_kinase"/>
    <property type="match status" value="1"/>
</dbReference>
<proteinExistence type="inferred from homology"/>
<evidence type="ECO:0000256" key="2">
    <source>
        <dbReference type="ARBA" id="ARBA00012980"/>
    </source>
</evidence>
<keyword evidence="7 10" id="KW-0418">Kinase</keyword>
<evidence type="ECO:0000256" key="6">
    <source>
        <dbReference type="ARBA" id="ARBA00022741"/>
    </source>
</evidence>
<dbReference type="InterPro" id="IPR027417">
    <property type="entry name" value="P-loop_NTPase"/>
</dbReference>
<sequence>MLKNTMLGILIAVDGPNGAGKTTIIKELHNRLNSTGYKLEITKEPSYSKLGQFLRKESEKLSGNALACLVAADRYQHLINEIIPALQEGKIVLCDRYVLSSFIFQGMDGVEYKFINDLNSKIIAPDIQIVLYASIYEIQNRLRQRNSLTRFEKNNQTRAEIQCLNKGIEHLEKENIHIYKFNTEDDIKKNVDIIYNVIVSYIKKAGD</sequence>
<evidence type="ECO:0000313" key="12">
    <source>
        <dbReference type="EMBL" id="MVX65795.1"/>
    </source>
</evidence>
<feature type="domain" description="Thymidylate kinase-like" evidence="11">
    <location>
        <begin position="13"/>
        <end position="180"/>
    </location>
</feature>
<comment type="caution">
    <text evidence="12">The sequence shown here is derived from an EMBL/GenBank/DDBJ whole genome shotgun (WGS) entry which is preliminary data.</text>
</comment>
<name>A0A964RQD3_9CLOT</name>
<dbReference type="InterPro" id="IPR039430">
    <property type="entry name" value="Thymidylate_kin-like_dom"/>
</dbReference>
<dbReference type="PANTHER" id="PTHR10344:SF4">
    <property type="entry name" value="UMP-CMP KINASE 2, MITOCHONDRIAL"/>
    <property type="match status" value="1"/>
</dbReference>
<keyword evidence="6 10" id="KW-0547">Nucleotide-binding</keyword>
<evidence type="ECO:0000256" key="8">
    <source>
        <dbReference type="ARBA" id="ARBA00022840"/>
    </source>
</evidence>
<dbReference type="GO" id="GO:0005737">
    <property type="term" value="C:cytoplasm"/>
    <property type="evidence" value="ECO:0007669"/>
    <property type="project" value="TreeGrafter"/>
</dbReference>
<evidence type="ECO:0000256" key="10">
    <source>
        <dbReference type="HAMAP-Rule" id="MF_00165"/>
    </source>
</evidence>
<evidence type="ECO:0000259" key="11">
    <source>
        <dbReference type="Pfam" id="PF02223"/>
    </source>
</evidence>
<dbReference type="RefSeq" id="WP_160360478.1">
    <property type="nucleotide sequence ID" value="NZ_WSRQ01000038.1"/>
</dbReference>
<dbReference type="InterPro" id="IPR018094">
    <property type="entry name" value="Thymidylate_kinase"/>
</dbReference>
<evidence type="ECO:0000256" key="3">
    <source>
        <dbReference type="ARBA" id="ARBA00017144"/>
    </source>
</evidence>
<evidence type="ECO:0000256" key="5">
    <source>
        <dbReference type="ARBA" id="ARBA00022727"/>
    </source>
</evidence>
<keyword evidence="5 10" id="KW-0545">Nucleotide biosynthesis</keyword>
<gene>
    <name evidence="10 12" type="primary">tmk</name>
    <name evidence="12" type="ORF">GKZ28_19125</name>
</gene>
<accession>A0A964RQD3</accession>
<protein>
    <recommendedName>
        <fullName evidence="3 10">Thymidylate kinase</fullName>
        <ecNumber evidence="2 10">2.7.4.9</ecNumber>
    </recommendedName>
    <alternativeName>
        <fullName evidence="10">dTMP kinase</fullName>
    </alternativeName>
</protein>
<evidence type="ECO:0000256" key="7">
    <source>
        <dbReference type="ARBA" id="ARBA00022777"/>
    </source>
</evidence>
<organism evidence="12 13">
    <name type="scientific">Clostridium chromiireducens</name>
    <dbReference type="NCBI Taxonomy" id="225345"/>
    <lineage>
        <taxon>Bacteria</taxon>
        <taxon>Bacillati</taxon>
        <taxon>Bacillota</taxon>
        <taxon>Clostridia</taxon>
        <taxon>Eubacteriales</taxon>
        <taxon>Clostridiaceae</taxon>
        <taxon>Clostridium</taxon>
    </lineage>
</organism>
<dbReference type="GO" id="GO:0006233">
    <property type="term" value="P:dTDP biosynthetic process"/>
    <property type="evidence" value="ECO:0007669"/>
    <property type="project" value="InterPro"/>
</dbReference>
<comment type="similarity">
    <text evidence="1 10">Belongs to the thymidylate kinase family.</text>
</comment>
<dbReference type="AlphaFoldDB" id="A0A964RQD3"/>
<dbReference type="GO" id="GO:0006227">
    <property type="term" value="P:dUDP biosynthetic process"/>
    <property type="evidence" value="ECO:0007669"/>
    <property type="project" value="TreeGrafter"/>
</dbReference>
<evidence type="ECO:0000256" key="1">
    <source>
        <dbReference type="ARBA" id="ARBA00009776"/>
    </source>
</evidence>
<comment type="function">
    <text evidence="10">Phosphorylation of dTMP to form dTDP in both de novo and salvage pathways of dTTP synthesis.</text>
</comment>
<evidence type="ECO:0000256" key="9">
    <source>
        <dbReference type="ARBA" id="ARBA00048743"/>
    </source>
</evidence>